<accession>A0ABV8LLC8</accession>
<feature type="domain" description="N-acetyltransferase" evidence="1">
    <location>
        <begin position="82"/>
        <end position="219"/>
    </location>
</feature>
<dbReference type="InterPro" id="IPR000182">
    <property type="entry name" value="GNAT_dom"/>
</dbReference>
<comment type="caution">
    <text evidence="2">The sequence shown here is derived from an EMBL/GenBank/DDBJ whole genome shotgun (WGS) entry which is preliminary data.</text>
</comment>
<evidence type="ECO:0000313" key="3">
    <source>
        <dbReference type="Proteomes" id="UP001595816"/>
    </source>
</evidence>
<evidence type="ECO:0000259" key="1">
    <source>
        <dbReference type="PROSITE" id="PS51186"/>
    </source>
</evidence>
<dbReference type="PROSITE" id="PS51186">
    <property type="entry name" value="GNAT"/>
    <property type="match status" value="1"/>
</dbReference>
<organism evidence="2 3">
    <name type="scientific">Hamadaea flava</name>
    <dbReference type="NCBI Taxonomy" id="1742688"/>
    <lineage>
        <taxon>Bacteria</taxon>
        <taxon>Bacillati</taxon>
        <taxon>Actinomycetota</taxon>
        <taxon>Actinomycetes</taxon>
        <taxon>Micromonosporales</taxon>
        <taxon>Micromonosporaceae</taxon>
        <taxon>Hamadaea</taxon>
    </lineage>
</organism>
<name>A0ABV8LLC8_9ACTN</name>
<proteinExistence type="predicted"/>
<dbReference type="Proteomes" id="UP001595816">
    <property type="component" value="Unassembled WGS sequence"/>
</dbReference>
<dbReference type="InterPro" id="IPR016181">
    <property type="entry name" value="Acyl_CoA_acyltransferase"/>
</dbReference>
<dbReference type="CDD" id="cd04301">
    <property type="entry name" value="NAT_SF"/>
    <property type="match status" value="1"/>
</dbReference>
<dbReference type="SUPFAM" id="SSF55729">
    <property type="entry name" value="Acyl-CoA N-acyltransferases (Nat)"/>
    <property type="match status" value="1"/>
</dbReference>
<sequence>MSGTGGLEKFLTEWLGEWPGTPGLTIVGSALRTQPGWDGSVREVVGVRTPDGGVLSVPPDLADAVRSGVRDWAEVDSRLPAALGRPDARAFAGVFRWSTEPAALPDAGEWVPITDPRVPLWLHPFGGDALIAFAENGAYAAGVGIKRHNAAGMEISVGTEEAYRGQGLAARLVAQAARWILAAGAVPIYLHDPANVASDRTALRAGFPDEGWKIIGVFG</sequence>
<gene>
    <name evidence="2" type="ORF">ACFOZ4_14295</name>
</gene>
<dbReference type="RefSeq" id="WP_253756105.1">
    <property type="nucleotide sequence ID" value="NZ_JAMZDZ010000001.1"/>
</dbReference>
<evidence type="ECO:0000313" key="2">
    <source>
        <dbReference type="EMBL" id="MFC4131775.1"/>
    </source>
</evidence>
<keyword evidence="3" id="KW-1185">Reference proteome</keyword>
<reference evidence="3" key="1">
    <citation type="journal article" date="2019" name="Int. J. Syst. Evol. Microbiol.">
        <title>The Global Catalogue of Microorganisms (GCM) 10K type strain sequencing project: providing services to taxonomists for standard genome sequencing and annotation.</title>
        <authorList>
            <consortium name="The Broad Institute Genomics Platform"/>
            <consortium name="The Broad Institute Genome Sequencing Center for Infectious Disease"/>
            <person name="Wu L."/>
            <person name="Ma J."/>
        </authorList>
    </citation>
    <scope>NUCLEOTIDE SEQUENCE [LARGE SCALE GENOMIC DNA]</scope>
    <source>
        <strain evidence="3">CGMCC 4.7289</strain>
    </source>
</reference>
<dbReference type="EMBL" id="JBHSAY010000007">
    <property type="protein sequence ID" value="MFC4131775.1"/>
    <property type="molecule type" value="Genomic_DNA"/>
</dbReference>
<dbReference type="Pfam" id="PF00583">
    <property type="entry name" value="Acetyltransf_1"/>
    <property type="match status" value="1"/>
</dbReference>
<protein>
    <submittedName>
        <fullName evidence="2">GNAT family N-acetyltransferase</fullName>
    </submittedName>
</protein>
<dbReference type="Gene3D" id="3.40.630.30">
    <property type="match status" value="1"/>
</dbReference>